<name>A0A543AXV1_9ACTN</name>
<reference evidence="1 2" key="1">
    <citation type="submission" date="2019-06" db="EMBL/GenBank/DDBJ databases">
        <title>Sequencing the genomes of 1000 actinobacteria strains.</title>
        <authorList>
            <person name="Klenk H.-P."/>
        </authorList>
    </citation>
    <scope>NUCLEOTIDE SEQUENCE [LARGE SCALE GENOMIC DNA]</scope>
    <source>
        <strain evidence="1 2">DSM 45928</strain>
    </source>
</reference>
<proteinExistence type="predicted"/>
<gene>
    <name evidence="1" type="ORF">FB566_2971</name>
</gene>
<accession>A0A543AXV1</accession>
<dbReference type="AlphaFoldDB" id="A0A543AXV1"/>
<dbReference type="Proteomes" id="UP000317043">
    <property type="component" value="Unassembled WGS sequence"/>
</dbReference>
<evidence type="ECO:0000313" key="1">
    <source>
        <dbReference type="EMBL" id="TQL77412.1"/>
    </source>
</evidence>
<organism evidence="1 2">
    <name type="scientific">Stackebrandtia endophytica</name>
    <dbReference type="NCBI Taxonomy" id="1496996"/>
    <lineage>
        <taxon>Bacteria</taxon>
        <taxon>Bacillati</taxon>
        <taxon>Actinomycetota</taxon>
        <taxon>Actinomycetes</taxon>
        <taxon>Glycomycetales</taxon>
        <taxon>Glycomycetaceae</taxon>
        <taxon>Stackebrandtia</taxon>
    </lineage>
</organism>
<keyword evidence="2" id="KW-1185">Reference proteome</keyword>
<sequence length="156" mass="16834">MLLRNGGAGRGKTISTLDIYKETLRAMLKGDNERAAELGSSVGDASWRESGVLLTAVCAILAEDRFDADDSPAAIKSFVDEMMRNYANASPPLTSLMCEVVVRIALGEGELLKGVDVNDLSIHQMAFMNKVVQDADMAPQQIDELLDEATDLVSDL</sequence>
<dbReference type="EMBL" id="VFOW01000001">
    <property type="protein sequence ID" value="TQL77412.1"/>
    <property type="molecule type" value="Genomic_DNA"/>
</dbReference>
<comment type="caution">
    <text evidence="1">The sequence shown here is derived from an EMBL/GenBank/DDBJ whole genome shotgun (WGS) entry which is preliminary data.</text>
</comment>
<protein>
    <submittedName>
        <fullName evidence="1">Uncharacterized protein</fullName>
    </submittedName>
</protein>
<dbReference type="InParanoid" id="A0A543AXV1"/>
<evidence type="ECO:0000313" key="2">
    <source>
        <dbReference type="Proteomes" id="UP000317043"/>
    </source>
</evidence>